<proteinExistence type="predicted"/>
<evidence type="ECO:0000313" key="1">
    <source>
        <dbReference type="EMBL" id="QHT24154.1"/>
    </source>
</evidence>
<protein>
    <recommendedName>
        <fullName evidence="2">Nucleotide-diphospho-sugar transferase domain-containing protein</fullName>
    </recommendedName>
</protein>
<name>A0A6C0E514_9ZZZZ</name>
<sequence>MQQLQYTKKNIRGYRNIYLVAPSGVFSMLHDSGCILIDEAMFPVQLNMIHTVIGVNNTARNGWYLQQLLKLYAGLVIPNILERWLVIDADTFFLRPTTFVADGKCLYAHGIENNQPYFTHMTKLLPLLHKYDSRSGICHHMIFEKRYVTELFGQVEALHNQPFWEAFLTCVSPSDYAGSGASEYEIYFNYMQITHPNDIIVRQLLWENVTTLNLNAPFDYISYHHYSRK</sequence>
<dbReference type="EMBL" id="MN739743">
    <property type="protein sequence ID" value="QHT24154.1"/>
    <property type="molecule type" value="Genomic_DNA"/>
</dbReference>
<evidence type="ECO:0008006" key="2">
    <source>
        <dbReference type="Google" id="ProtNLM"/>
    </source>
</evidence>
<reference evidence="1" key="1">
    <citation type="journal article" date="2020" name="Nature">
        <title>Giant virus diversity and host interactions through global metagenomics.</title>
        <authorList>
            <person name="Schulz F."/>
            <person name="Roux S."/>
            <person name="Paez-Espino D."/>
            <person name="Jungbluth S."/>
            <person name="Walsh D.A."/>
            <person name="Denef V.J."/>
            <person name="McMahon K.D."/>
            <person name="Konstantinidis K.T."/>
            <person name="Eloe-Fadrosh E.A."/>
            <person name="Kyrpides N.C."/>
            <person name="Woyke T."/>
        </authorList>
    </citation>
    <scope>NUCLEOTIDE SEQUENCE</scope>
    <source>
        <strain evidence="1">GVMAG-M-3300023179-138</strain>
    </source>
</reference>
<dbReference type="AlphaFoldDB" id="A0A6C0E514"/>
<accession>A0A6C0E514</accession>
<dbReference type="Pfam" id="PF20102">
    <property type="entry name" value="DUF6492"/>
    <property type="match status" value="1"/>
</dbReference>
<organism evidence="1">
    <name type="scientific">viral metagenome</name>
    <dbReference type="NCBI Taxonomy" id="1070528"/>
    <lineage>
        <taxon>unclassified sequences</taxon>
        <taxon>metagenomes</taxon>
        <taxon>organismal metagenomes</taxon>
    </lineage>
</organism>
<dbReference type="InterPro" id="IPR045499">
    <property type="entry name" value="DUF6492"/>
</dbReference>